<organism evidence="2 3">
    <name type="scientific">Aquimarina rubra</name>
    <dbReference type="NCBI Taxonomy" id="1920033"/>
    <lineage>
        <taxon>Bacteria</taxon>
        <taxon>Pseudomonadati</taxon>
        <taxon>Bacteroidota</taxon>
        <taxon>Flavobacteriia</taxon>
        <taxon>Flavobacteriales</taxon>
        <taxon>Flavobacteriaceae</taxon>
        <taxon>Aquimarina</taxon>
    </lineage>
</organism>
<dbReference type="EMBL" id="JBHULE010000002">
    <property type="protein sequence ID" value="MFD2561307.1"/>
    <property type="molecule type" value="Genomic_DNA"/>
</dbReference>
<feature type="transmembrane region" description="Helical" evidence="1">
    <location>
        <begin position="58"/>
        <end position="80"/>
    </location>
</feature>
<keyword evidence="1" id="KW-0812">Transmembrane</keyword>
<dbReference type="Proteomes" id="UP001597319">
    <property type="component" value="Unassembled WGS sequence"/>
</dbReference>
<reference evidence="3" key="1">
    <citation type="journal article" date="2019" name="Int. J. Syst. Evol. Microbiol.">
        <title>The Global Catalogue of Microorganisms (GCM) 10K type strain sequencing project: providing services to taxonomists for standard genome sequencing and annotation.</title>
        <authorList>
            <consortium name="The Broad Institute Genomics Platform"/>
            <consortium name="The Broad Institute Genome Sequencing Center for Infectious Disease"/>
            <person name="Wu L."/>
            <person name="Ma J."/>
        </authorList>
    </citation>
    <scope>NUCLEOTIDE SEQUENCE [LARGE SCALE GENOMIC DNA]</scope>
    <source>
        <strain evidence="3">KCTC 52274</strain>
    </source>
</reference>
<evidence type="ECO:0000313" key="2">
    <source>
        <dbReference type="EMBL" id="MFD2561307.1"/>
    </source>
</evidence>
<gene>
    <name evidence="2" type="ORF">ACFSR1_01420</name>
</gene>
<keyword evidence="3" id="KW-1185">Reference proteome</keyword>
<protein>
    <recommendedName>
        <fullName evidence="4">DoxX family membrane protein</fullName>
    </recommendedName>
</protein>
<keyword evidence="1" id="KW-0472">Membrane</keyword>
<evidence type="ECO:0008006" key="4">
    <source>
        <dbReference type="Google" id="ProtNLM"/>
    </source>
</evidence>
<sequence length="169" mass="19415">MDLLIGYAIRLITFPGLILKAFINKLICNMLGLQVQKVNYLALDEHVLSVEHEKPRSYTYVLAMVLIPFLEMSLLAMVLFNMGKYLIPNSEIIFLWLGISVATHSFPESDVGHLLFKKSLKQIKDGNYLAAFNLPLALLIQISTKPYFFWLHLLYGTLLYFLVVFQMNI</sequence>
<comment type="caution">
    <text evidence="2">The sequence shown here is derived from an EMBL/GenBank/DDBJ whole genome shotgun (WGS) entry which is preliminary data.</text>
</comment>
<name>A0ABW5LCT0_9FLAO</name>
<proteinExistence type="predicted"/>
<evidence type="ECO:0000256" key="1">
    <source>
        <dbReference type="SAM" id="Phobius"/>
    </source>
</evidence>
<feature type="transmembrane region" description="Helical" evidence="1">
    <location>
        <begin position="6"/>
        <end position="23"/>
    </location>
</feature>
<dbReference type="RefSeq" id="WP_378288907.1">
    <property type="nucleotide sequence ID" value="NZ_JBHULE010000002.1"/>
</dbReference>
<evidence type="ECO:0000313" key="3">
    <source>
        <dbReference type="Proteomes" id="UP001597319"/>
    </source>
</evidence>
<accession>A0ABW5LCT0</accession>
<feature type="transmembrane region" description="Helical" evidence="1">
    <location>
        <begin position="148"/>
        <end position="165"/>
    </location>
</feature>
<keyword evidence="1" id="KW-1133">Transmembrane helix</keyword>